<protein>
    <recommendedName>
        <fullName evidence="3 6">DNA polymerase alpha subunit B</fullName>
    </recommendedName>
</protein>
<evidence type="ECO:0000313" key="10">
    <source>
        <dbReference type="EMBL" id="EDK42659.1"/>
    </source>
</evidence>
<feature type="compositionally biased region" description="Polar residues" evidence="7">
    <location>
        <begin position="532"/>
        <end position="556"/>
    </location>
</feature>
<comment type="function">
    <text evidence="6">Accessory subunit of the DNA polymerase alpha complex (also known as the alpha DNA polymerase-primase complex) which plays an essential role in the initiation of DNA synthesis.</text>
</comment>
<feature type="domain" description="DNA polymerase alpha subunit B OB" evidence="9">
    <location>
        <begin position="209"/>
        <end position="318"/>
    </location>
</feature>
<dbReference type="Gene3D" id="3.60.21.60">
    <property type="match status" value="1"/>
</dbReference>
<keyword evidence="5 6" id="KW-0539">Nucleus</keyword>
<dbReference type="KEGG" id="lel:PVL30_000806"/>
<dbReference type="OMA" id="PFLDIEH"/>
<dbReference type="AlphaFoldDB" id="A5DU01"/>
<dbReference type="OrthoDB" id="336885at2759"/>
<accession>A5DU01</accession>
<comment type="similarity">
    <text evidence="2 6">Belongs to the DNA polymerase alpha subunit B family.</text>
</comment>
<comment type="subcellular location">
    <subcellularLocation>
        <location evidence="1 6">Nucleus</location>
    </subcellularLocation>
</comment>
<evidence type="ECO:0000256" key="2">
    <source>
        <dbReference type="ARBA" id="ARBA00007299"/>
    </source>
</evidence>
<dbReference type="PANTHER" id="PTHR23061">
    <property type="entry name" value="DNA POLYMERASE 2 ALPHA 70 KDA SUBUNIT"/>
    <property type="match status" value="1"/>
</dbReference>
<keyword evidence="11" id="KW-1185">Reference proteome</keyword>
<dbReference type="STRING" id="379508.A5DU01"/>
<dbReference type="HOGENOM" id="CLU_014923_1_0_1"/>
<dbReference type="GO" id="GO:0016233">
    <property type="term" value="P:telomere capping"/>
    <property type="evidence" value="ECO:0007669"/>
    <property type="project" value="EnsemblFungi"/>
</dbReference>
<feature type="domain" description="DNA polymerase alpha/delta/epsilon subunit B" evidence="8">
    <location>
        <begin position="348"/>
        <end position="603"/>
    </location>
</feature>
<dbReference type="Proteomes" id="UP000001996">
    <property type="component" value="Unassembled WGS sequence"/>
</dbReference>
<evidence type="ECO:0000256" key="4">
    <source>
        <dbReference type="ARBA" id="ARBA00022705"/>
    </source>
</evidence>
<dbReference type="GO" id="GO:0005658">
    <property type="term" value="C:alpha DNA polymerase:primase complex"/>
    <property type="evidence" value="ECO:0007669"/>
    <property type="project" value="EnsemblFungi"/>
</dbReference>
<dbReference type="PANTHER" id="PTHR23061:SF12">
    <property type="entry name" value="DNA POLYMERASE ALPHA SUBUNIT B"/>
    <property type="match status" value="1"/>
</dbReference>
<gene>
    <name evidence="10" type="ORF">LELG_00837</name>
</gene>
<dbReference type="GeneID" id="5234825"/>
<dbReference type="GO" id="GO:0006270">
    <property type="term" value="P:DNA replication initiation"/>
    <property type="evidence" value="ECO:0007669"/>
    <property type="project" value="EnsemblFungi"/>
</dbReference>
<dbReference type="eggNOG" id="KOG1625">
    <property type="taxonomic scope" value="Eukaryota"/>
</dbReference>
<evidence type="ECO:0000256" key="1">
    <source>
        <dbReference type="ARBA" id="ARBA00004123"/>
    </source>
</evidence>
<dbReference type="FunCoup" id="A5DU01">
    <property type="interactions" value="406"/>
</dbReference>
<sequence length="673" mass="75510">MSVDKSFQQQILKVFGPSTKLSDEEYDKLHSLTEIFHVDAEELYLEWESFNVAEVEDDLDLNLANLLKFHEFLQKKLTNNKLTPSLKKTSKEVHSVRKPLVSKNVNSTNYSSPNTPQLKKRKVDFAAENNASSPAIDEYETANTTLNSSPIKQSRESHKLIECLNPHIDLSSSLANDERSQQSVRLTANFDPTKYKFRTLQMKLLESADMLDDQIDTMAEVYQKQHPSSETQFGNPCVCSQFDILCCGRIVPDSPSYNDKEIMNSSSLFLETSRITGVGQRVALDLTPLSGYSLFPGQIVVLKGKNPTGKVFLVNEVVLLPQLGNTVSTREELVEFNEIQKSLGLKMVIASGPYSNLNKLDYSKFEKFVDKMNNDIRPNVIILNGPFLDLTNKAVEEGDFSDGLLKDLQPRNLEEVFSLLVTPILKKINPETQVILIPSLRDSCVSHCSYPQDAFDRKKLQLPKHIKVFPNPSSFAVNEILVGSSNLDVFKDLRDVYKETKENVDISSNRFERIINHIFDQKRYYPVMPGSIASTQSPAPAQTQAPNKAQSLSELSNGAPGEHLQNIGVGGSSLEVPYLGLAEIGDSLPDVMLLPSELKVFAKIVKGVVVINPGQFIRPNRSLETEDGTYVVMSVAPPRPEHESENNVTPVQDNEEFYYHNIDRRSRVDIYSS</sequence>
<dbReference type="GO" id="GO:0005635">
    <property type="term" value="C:nuclear envelope"/>
    <property type="evidence" value="ECO:0007669"/>
    <property type="project" value="EnsemblFungi"/>
</dbReference>
<proteinExistence type="inferred from homology"/>
<evidence type="ECO:0000313" key="11">
    <source>
        <dbReference type="Proteomes" id="UP000001996"/>
    </source>
</evidence>
<evidence type="ECO:0000256" key="3">
    <source>
        <dbReference type="ARBA" id="ARBA00018596"/>
    </source>
</evidence>
<dbReference type="EMBL" id="CH981524">
    <property type="protein sequence ID" value="EDK42659.1"/>
    <property type="molecule type" value="Genomic_DNA"/>
</dbReference>
<feature type="region of interest" description="Disordered" evidence="7">
    <location>
        <begin position="530"/>
        <end position="566"/>
    </location>
</feature>
<dbReference type="VEuPathDB" id="FungiDB:LELG_00837"/>
<evidence type="ECO:0000256" key="6">
    <source>
        <dbReference type="PIRNR" id="PIRNR018300"/>
    </source>
</evidence>
<evidence type="ECO:0000256" key="5">
    <source>
        <dbReference type="ARBA" id="ARBA00023242"/>
    </source>
</evidence>
<dbReference type="Pfam" id="PF04042">
    <property type="entry name" value="DNA_pol_E_B"/>
    <property type="match status" value="1"/>
</dbReference>
<evidence type="ECO:0000256" key="7">
    <source>
        <dbReference type="SAM" id="MobiDB-lite"/>
    </source>
</evidence>
<dbReference type="InterPro" id="IPR007185">
    <property type="entry name" value="DNA_pol_a/d/e_bsu"/>
</dbReference>
<name>A5DU01_LODEL</name>
<organism evidence="10 11">
    <name type="scientific">Lodderomyces elongisporus (strain ATCC 11503 / CBS 2605 / JCM 1781 / NBRC 1676 / NRRL YB-4239)</name>
    <name type="common">Yeast</name>
    <name type="synonym">Saccharomyces elongisporus</name>
    <dbReference type="NCBI Taxonomy" id="379508"/>
    <lineage>
        <taxon>Eukaryota</taxon>
        <taxon>Fungi</taxon>
        <taxon>Dikarya</taxon>
        <taxon>Ascomycota</taxon>
        <taxon>Saccharomycotina</taxon>
        <taxon>Pichiomycetes</taxon>
        <taxon>Debaryomycetaceae</taxon>
        <taxon>Candida/Lodderomyces clade</taxon>
        <taxon>Lodderomyces</taxon>
    </lineage>
</organism>
<dbReference type="GO" id="GO:0003677">
    <property type="term" value="F:DNA binding"/>
    <property type="evidence" value="ECO:0007669"/>
    <property type="project" value="InterPro"/>
</dbReference>
<keyword evidence="4 6" id="KW-0235">DNA replication</keyword>
<dbReference type="PIRSF" id="PIRSF018300">
    <property type="entry name" value="DNA_pol_alph_2"/>
    <property type="match status" value="1"/>
</dbReference>
<dbReference type="Gene3D" id="1.10.8.530">
    <property type="entry name" value="DNA polymerase alpha-primase, subunit B, N-terminal domain"/>
    <property type="match status" value="1"/>
</dbReference>
<dbReference type="InParanoid" id="A5DU01"/>
<dbReference type="GO" id="GO:0003887">
    <property type="term" value="F:DNA-directed DNA polymerase activity"/>
    <property type="evidence" value="ECO:0007669"/>
    <property type="project" value="EnsemblFungi"/>
</dbReference>
<dbReference type="Pfam" id="PF22062">
    <property type="entry name" value="OB_DPOA2"/>
    <property type="match status" value="1"/>
</dbReference>
<reference evidence="10 11" key="1">
    <citation type="journal article" date="2009" name="Nature">
        <title>Evolution of pathogenicity and sexual reproduction in eight Candida genomes.</title>
        <authorList>
            <person name="Butler G."/>
            <person name="Rasmussen M.D."/>
            <person name="Lin M.F."/>
            <person name="Santos M.A."/>
            <person name="Sakthikumar S."/>
            <person name="Munro C.A."/>
            <person name="Rheinbay E."/>
            <person name="Grabherr M."/>
            <person name="Forche A."/>
            <person name="Reedy J.L."/>
            <person name="Agrafioti I."/>
            <person name="Arnaud M.B."/>
            <person name="Bates S."/>
            <person name="Brown A.J."/>
            <person name="Brunke S."/>
            <person name="Costanzo M.C."/>
            <person name="Fitzpatrick D.A."/>
            <person name="de Groot P.W."/>
            <person name="Harris D."/>
            <person name="Hoyer L.L."/>
            <person name="Hube B."/>
            <person name="Klis F.M."/>
            <person name="Kodira C."/>
            <person name="Lennard N."/>
            <person name="Logue M.E."/>
            <person name="Martin R."/>
            <person name="Neiman A.M."/>
            <person name="Nikolaou E."/>
            <person name="Quail M.A."/>
            <person name="Quinn J."/>
            <person name="Santos M.C."/>
            <person name="Schmitzberger F.F."/>
            <person name="Sherlock G."/>
            <person name="Shah P."/>
            <person name="Silverstein K.A."/>
            <person name="Skrzypek M.S."/>
            <person name="Soll D."/>
            <person name="Staggs R."/>
            <person name="Stansfield I."/>
            <person name="Stumpf M.P."/>
            <person name="Sudbery P.E."/>
            <person name="Srikantha T."/>
            <person name="Zeng Q."/>
            <person name="Berman J."/>
            <person name="Berriman M."/>
            <person name="Heitman J."/>
            <person name="Gow N.A."/>
            <person name="Lorenz M.C."/>
            <person name="Birren B.W."/>
            <person name="Kellis M."/>
            <person name="Cuomo C.A."/>
        </authorList>
    </citation>
    <scope>NUCLEOTIDE SEQUENCE [LARGE SCALE GENOMIC DNA]</scope>
    <source>
        <strain evidence="11">ATCC 11503 / BCRC 21390 / CBS 2605 / JCM 1781 / NBRC 1676 / NRRL YB-4239</strain>
    </source>
</reference>
<dbReference type="InterPro" id="IPR043034">
    <property type="entry name" value="DNA_pol_alpha_B_N_sf"/>
</dbReference>
<evidence type="ECO:0000259" key="9">
    <source>
        <dbReference type="Pfam" id="PF22062"/>
    </source>
</evidence>
<evidence type="ECO:0000259" key="8">
    <source>
        <dbReference type="Pfam" id="PF04042"/>
    </source>
</evidence>
<dbReference type="InterPro" id="IPR054300">
    <property type="entry name" value="OB_DPOA2"/>
</dbReference>
<dbReference type="InterPro" id="IPR016722">
    <property type="entry name" value="DNA_pol_alpha_bsu"/>
</dbReference>